<evidence type="ECO:0000313" key="1">
    <source>
        <dbReference type="EMBL" id="MDM8270822.1"/>
    </source>
</evidence>
<comment type="caution">
    <text evidence="1">The sequence shown here is derived from an EMBL/GenBank/DDBJ whole genome shotgun (WGS) entry which is preliminary data.</text>
</comment>
<dbReference type="EMBL" id="JAUDEA010000004">
    <property type="protein sequence ID" value="MDM8270822.1"/>
    <property type="molecule type" value="Genomic_DNA"/>
</dbReference>
<keyword evidence="1" id="KW-0067">ATP-binding</keyword>
<dbReference type="Proteomes" id="UP001529256">
    <property type="component" value="Unassembled WGS sequence"/>
</dbReference>
<reference evidence="1 2" key="3">
    <citation type="submission" date="2023-06" db="EMBL/GenBank/DDBJ databases">
        <authorList>
            <person name="Zeman M."/>
            <person name="Kubasova T."/>
            <person name="Jahodarova E."/>
            <person name="Nykrynova M."/>
            <person name="Rychlik I."/>
        </authorList>
    </citation>
    <scope>NUCLEOTIDE SEQUENCE [LARGE SCALE GENOMIC DNA]</scope>
    <source>
        <strain evidence="1 2">153_Feed</strain>
    </source>
</reference>
<proteinExistence type="predicted"/>
<sequence>MALSPNPFTPTFGKRPHVLAGRNDLLQEIEYALRTGGGDPNLCSLFVGSRGVGKTVLLSYVASEAAKYGWVSANVTARPGMLEDILERATEAADSYVKAQGRARLTSITVSALFGATWEYRDPKSGNWRTRMNRLLDTLEEHGIGLLITVDEVDPTLSELIDFAAVYQHFVREDRRIALFMAGLPANVSALLSDKTASFLRRAAQHQLGRIEDEDVAVAFRETIESSGKTIEDDALNEAVSAADGFAYMMQLVGFRTWQAVGERDVIEKEDVFRGAKSARNDFIDGVVKKTCEELSDGDLAFLEAMMPDGGASSKLADIAKRMGKTANYVRVYKTRLLEQGVIAARRRGEVTFEMPWLYEYLVEKV</sequence>
<name>A0ABT7V2J2_9ACTN</name>
<gene>
    <name evidence="1" type="ORF">QUW25_03905</name>
</gene>
<dbReference type="PANTHER" id="PTHR34301">
    <property type="entry name" value="DNA-BINDING PROTEIN-RELATED"/>
    <property type="match status" value="1"/>
</dbReference>
<protein>
    <submittedName>
        <fullName evidence="1">ATP-binding protein</fullName>
    </submittedName>
</protein>
<dbReference type="InterPro" id="IPR027417">
    <property type="entry name" value="P-loop_NTPase"/>
</dbReference>
<dbReference type="SUPFAM" id="SSF52540">
    <property type="entry name" value="P-loop containing nucleoside triphosphate hydrolases"/>
    <property type="match status" value="1"/>
</dbReference>
<keyword evidence="2" id="KW-1185">Reference proteome</keyword>
<dbReference type="Gene3D" id="3.40.50.300">
    <property type="entry name" value="P-loop containing nucleotide triphosphate hydrolases"/>
    <property type="match status" value="1"/>
</dbReference>
<dbReference type="GO" id="GO:0005524">
    <property type="term" value="F:ATP binding"/>
    <property type="evidence" value="ECO:0007669"/>
    <property type="project" value="UniProtKB-KW"/>
</dbReference>
<reference evidence="1 2" key="1">
    <citation type="submission" date="2023-06" db="EMBL/GenBank/DDBJ databases">
        <title>Identification and characterization of horizontal gene transfer across gut microbiota members of farm animals based on homology search.</title>
        <authorList>
            <person name="Schwarzerova J."/>
            <person name="Nykrynova M."/>
            <person name="Jureckova K."/>
            <person name="Cejkova D."/>
            <person name="Rychlik I."/>
        </authorList>
    </citation>
    <scope>NUCLEOTIDE SEQUENCE [LARGE SCALE GENOMIC DNA]</scope>
    <source>
        <strain evidence="1 2">153_Feed</strain>
    </source>
</reference>
<evidence type="ECO:0000313" key="2">
    <source>
        <dbReference type="Proteomes" id="UP001529256"/>
    </source>
</evidence>
<reference evidence="2" key="2">
    <citation type="submission" date="2023-06" db="EMBL/GenBank/DDBJ databases">
        <title>Identification and characterization of horizontal gene transfer across gut microbiota members of farm animals based on homology search.</title>
        <authorList>
            <person name="Zeman M."/>
            <person name="Kubasova T."/>
            <person name="Jahodarova E."/>
            <person name="Nykrynova M."/>
            <person name="Rychlik I."/>
        </authorList>
    </citation>
    <scope>NUCLEOTIDE SEQUENCE [LARGE SCALE GENOMIC DNA]</scope>
    <source>
        <strain evidence="2">153_Feed</strain>
    </source>
</reference>
<accession>A0ABT7V2J2</accession>
<organism evidence="1 2">
    <name type="scientific">Thermophilibacter provencensis</name>
    <dbReference type="NCBI Taxonomy" id="1852386"/>
    <lineage>
        <taxon>Bacteria</taxon>
        <taxon>Bacillati</taxon>
        <taxon>Actinomycetota</taxon>
        <taxon>Coriobacteriia</taxon>
        <taxon>Coriobacteriales</taxon>
        <taxon>Atopobiaceae</taxon>
        <taxon>Thermophilibacter</taxon>
    </lineage>
</organism>
<dbReference type="RefSeq" id="WP_289510918.1">
    <property type="nucleotide sequence ID" value="NZ_JAUDEA010000004.1"/>
</dbReference>
<dbReference type="PANTHER" id="PTHR34301:SF8">
    <property type="entry name" value="ATPASE DOMAIN-CONTAINING PROTEIN"/>
    <property type="match status" value="1"/>
</dbReference>
<keyword evidence="1" id="KW-0547">Nucleotide-binding</keyword>